<feature type="compositionally biased region" description="Acidic residues" evidence="1">
    <location>
        <begin position="251"/>
        <end position="262"/>
    </location>
</feature>
<feature type="region of interest" description="Disordered" evidence="1">
    <location>
        <begin position="244"/>
        <end position="295"/>
    </location>
</feature>
<accession>G2YY61</accession>
<dbReference type="EMBL" id="FQ790361">
    <property type="protein sequence ID" value="CCD56559.1"/>
    <property type="molecule type" value="Genomic_DNA"/>
</dbReference>
<protein>
    <submittedName>
        <fullName evidence="2">Uncharacterized protein</fullName>
    </submittedName>
</protein>
<dbReference type="OrthoDB" id="5318346at2759"/>
<evidence type="ECO:0000256" key="1">
    <source>
        <dbReference type="SAM" id="MobiDB-lite"/>
    </source>
</evidence>
<dbReference type="InParanoid" id="G2YY61"/>
<gene>
    <name evidence="2" type="ORF">BofuT4_P143670.1</name>
</gene>
<dbReference type="AlphaFoldDB" id="G2YY61"/>
<name>G2YY61_BOTF4</name>
<dbReference type="Proteomes" id="UP000008177">
    <property type="component" value="Unplaced contigs"/>
</dbReference>
<evidence type="ECO:0000313" key="2">
    <source>
        <dbReference type="EMBL" id="CCD56559.1"/>
    </source>
</evidence>
<sequence length="317" mass="36155">MADYGVTTEAEKLAGMLDIHAEMTRKWKASKFHAVQKEWLEKTIFPLKLAVDSALLMGVGGIGGNPNGSYMYGHAYGEGEGLGVDICNLSQVVAFECWIDILSCFSAAMPDLAVMSPLWVDSWQTSPAFKGGRDYNRMRRTIRQYARTHLSQKQGPLFEHNTEENLKDLSIDRLMHNWLQNSEWYWTPDDLSVIGDIGEPIDQEVWRFLPGIYGIVDTLGGGAEYMEIRLEFCRRHRLENPLEEIPSGSEYEYEGKEDEPEPEPQPIPGPKTDKSFPSSKRIPRSPSYRDSYHGNKRRLIGVRKLRAYRDDGRVNFS</sequence>
<evidence type="ECO:0000313" key="3">
    <source>
        <dbReference type="Proteomes" id="UP000008177"/>
    </source>
</evidence>
<reference evidence="3" key="1">
    <citation type="journal article" date="2011" name="PLoS Genet.">
        <title>Genomic analysis of the necrotrophic fungal pathogens Sclerotinia sclerotiorum and Botrytis cinerea.</title>
        <authorList>
            <person name="Amselem J."/>
            <person name="Cuomo C.A."/>
            <person name="van Kan J.A."/>
            <person name="Viaud M."/>
            <person name="Benito E.P."/>
            <person name="Couloux A."/>
            <person name="Coutinho P.M."/>
            <person name="de Vries R.P."/>
            <person name="Dyer P.S."/>
            <person name="Fillinger S."/>
            <person name="Fournier E."/>
            <person name="Gout L."/>
            <person name="Hahn M."/>
            <person name="Kohn L."/>
            <person name="Lapalu N."/>
            <person name="Plummer K.M."/>
            <person name="Pradier J.M."/>
            <person name="Quevillon E."/>
            <person name="Sharon A."/>
            <person name="Simon A."/>
            <person name="ten Have A."/>
            <person name="Tudzynski B."/>
            <person name="Tudzynski P."/>
            <person name="Wincker P."/>
            <person name="Andrew M."/>
            <person name="Anthouard V."/>
            <person name="Beever R.E."/>
            <person name="Beffa R."/>
            <person name="Benoit I."/>
            <person name="Bouzid O."/>
            <person name="Brault B."/>
            <person name="Chen Z."/>
            <person name="Choquer M."/>
            <person name="Collemare J."/>
            <person name="Cotton P."/>
            <person name="Danchin E.G."/>
            <person name="Da Silva C."/>
            <person name="Gautier A."/>
            <person name="Giraud C."/>
            <person name="Giraud T."/>
            <person name="Gonzalez C."/>
            <person name="Grossetete S."/>
            <person name="Guldener U."/>
            <person name="Henrissat B."/>
            <person name="Howlett B.J."/>
            <person name="Kodira C."/>
            <person name="Kretschmer M."/>
            <person name="Lappartient A."/>
            <person name="Leroch M."/>
            <person name="Levis C."/>
            <person name="Mauceli E."/>
            <person name="Neuveglise C."/>
            <person name="Oeser B."/>
            <person name="Pearson M."/>
            <person name="Poulain J."/>
            <person name="Poussereau N."/>
            <person name="Quesneville H."/>
            <person name="Rascle C."/>
            <person name="Schumacher J."/>
            <person name="Segurens B."/>
            <person name="Sexton A."/>
            <person name="Silva E."/>
            <person name="Sirven C."/>
            <person name="Soanes D.M."/>
            <person name="Talbot N.J."/>
            <person name="Templeton M."/>
            <person name="Yandava C."/>
            <person name="Yarden O."/>
            <person name="Zeng Q."/>
            <person name="Rollins J.A."/>
            <person name="Lebrun M.H."/>
            <person name="Dickman M."/>
        </authorList>
    </citation>
    <scope>NUCLEOTIDE SEQUENCE [LARGE SCALE GENOMIC DNA]</scope>
    <source>
        <strain evidence="3">T4</strain>
    </source>
</reference>
<organism evidence="2 3">
    <name type="scientific">Botryotinia fuckeliana (strain T4)</name>
    <name type="common">Noble rot fungus</name>
    <name type="synonym">Botrytis cinerea</name>
    <dbReference type="NCBI Taxonomy" id="999810"/>
    <lineage>
        <taxon>Eukaryota</taxon>
        <taxon>Fungi</taxon>
        <taxon>Dikarya</taxon>
        <taxon>Ascomycota</taxon>
        <taxon>Pezizomycotina</taxon>
        <taxon>Leotiomycetes</taxon>
        <taxon>Helotiales</taxon>
        <taxon>Sclerotiniaceae</taxon>
        <taxon>Botrytis</taxon>
    </lineage>
</organism>
<dbReference type="HOGENOM" id="CLU_035842_0_0_1"/>
<proteinExistence type="predicted"/>